<evidence type="ECO:0000313" key="2">
    <source>
        <dbReference type="EMBL" id="EZG66654.1"/>
    </source>
</evidence>
<dbReference type="Proteomes" id="UP000019763">
    <property type="component" value="Unassembled WGS sequence"/>
</dbReference>
<name>A0A023B6N3_GRENI</name>
<proteinExistence type="predicted"/>
<accession>A0A023B6N3</accession>
<evidence type="ECO:0000313" key="3">
    <source>
        <dbReference type="Proteomes" id="UP000019763"/>
    </source>
</evidence>
<dbReference type="AlphaFoldDB" id="A0A023B6N3"/>
<dbReference type="VEuPathDB" id="CryptoDB:GNI_078040"/>
<dbReference type="EMBL" id="AFNH02000585">
    <property type="protein sequence ID" value="EZG66654.1"/>
    <property type="molecule type" value="Genomic_DNA"/>
</dbReference>
<evidence type="ECO:0000256" key="1">
    <source>
        <dbReference type="SAM" id="MobiDB-lite"/>
    </source>
</evidence>
<reference evidence="2" key="1">
    <citation type="submission" date="2013-12" db="EMBL/GenBank/DDBJ databases">
        <authorList>
            <person name="Omoto C.K."/>
            <person name="Sibley D."/>
            <person name="Venepally P."/>
            <person name="Hadjithomas M."/>
            <person name="Karamycheva S."/>
            <person name="Brunk B."/>
            <person name="Roos D."/>
            <person name="Caler E."/>
            <person name="Lorenzi H."/>
        </authorList>
    </citation>
    <scope>NUCLEOTIDE SEQUENCE</scope>
</reference>
<dbReference type="GeneID" id="22912835"/>
<gene>
    <name evidence="2" type="ORF">GNI_078040</name>
</gene>
<keyword evidence="3" id="KW-1185">Reference proteome</keyword>
<sequence>MDGMMDGVVSGGVMNGVVSGGVMNGVMSGGVMNGVMDGVVSDPEDSSVGNSGLRSSPCAEDDLSIRANCEKSFGIQRTSRSKRLSAGLLFRSNACGNGVCSKGDSGNVCGSNGCGVCGDNGTSYLTRKLQQERLRYKNQRDLRQGGYARLTVSTRSPVVRSPVTAPPVLLEPLPQSVSVPGMDDPVMNGPVMDCHGRLTCRPLPPIELEPTRVAIEHSAPSAVRSEFARSDFTRPEFTSAMEPPGLSGLAPSGRSEIQVPAGRQALRYLCPFGDRAWRDGSRLRRSATTDGARLAEAEQTLHHPCTQVFLSAGDPSSEDMETFSSECLEEELEETGIGDWRRDPDTKHLKMAPRDKALWDEIQERSVAAWQAAIPPLSSEAQSQDRKHYADRKHCTSSSRAVQSSSFSRAQKRARRNMNS</sequence>
<feature type="region of interest" description="Disordered" evidence="1">
    <location>
        <begin position="375"/>
        <end position="420"/>
    </location>
</feature>
<feature type="compositionally biased region" description="Basic residues" evidence="1">
    <location>
        <begin position="410"/>
        <end position="420"/>
    </location>
</feature>
<feature type="compositionally biased region" description="Low complexity" evidence="1">
    <location>
        <begin position="397"/>
        <end position="409"/>
    </location>
</feature>
<protein>
    <submittedName>
        <fullName evidence="2">Uncharacterized protein</fullName>
    </submittedName>
</protein>
<feature type="compositionally biased region" description="Basic and acidic residues" evidence="1">
    <location>
        <begin position="383"/>
        <end position="394"/>
    </location>
</feature>
<organism evidence="2 3">
    <name type="scientific">Gregarina niphandrodes</name>
    <name type="common">Septate eugregarine</name>
    <dbReference type="NCBI Taxonomy" id="110365"/>
    <lineage>
        <taxon>Eukaryota</taxon>
        <taxon>Sar</taxon>
        <taxon>Alveolata</taxon>
        <taxon>Apicomplexa</taxon>
        <taxon>Conoidasida</taxon>
        <taxon>Gregarinasina</taxon>
        <taxon>Eugregarinorida</taxon>
        <taxon>Gregarinidae</taxon>
        <taxon>Gregarina</taxon>
    </lineage>
</organism>
<comment type="caution">
    <text evidence="2">The sequence shown here is derived from an EMBL/GenBank/DDBJ whole genome shotgun (WGS) entry which is preliminary data.</text>
</comment>
<dbReference type="RefSeq" id="XP_011130548.1">
    <property type="nucleotide sequence ID" value="XM_011132246.1"/>
</dbReference>